<proteinExistence type="predicted"/>
<dbReference type="EMBL" id="VSSQ01009750">
    <property type="protein sequence ID" value="MPM42490.1"/>
    <property type="molecule type" value="Genomic_DNA"/>
</dbReference>
<gene>
    <name evidence="1" type="ORF">SDC9_89155</name>
</gene>
<organism evidence="1">
    <name type="scientific">bioreactor metagenome</name>
    <dbReference type="NCBI Taxonomy" id="1076179"/>
    <lineage>
        <taxon>unclassified sequences</taxon>
        <taxon>metagenomes</taxon>
        <taxon>ecological metagenomes</taxon>
    </lineage>
</organism>
<dbReference type="AlphaFoldDB" id="A0A644ZNG5"/>
<evidence type="ECO:0000313" key="1">
    <source>
        <dbReference type="EMBL" id="MPM42490.1"/>
    </source>
</evidence>
<accession>A0A644ZNG5</accession>
<sequence>MIRCCLSLHRCSGGQMERLTDQARRFKRSDVSEFGNQIDCVSGRVTAKALEPPVLERQRRRLIIVKRTPRFSAAHLDPQPLRHLFNLNGASDEREIRHIPSPFCRSAAVRFLYSLQSRSKKRIAICVPSACVISRCMPEL</sequence>
<reference evidence="1" key="1">
    <citation type="submission" date="2019-08" db="EMBL/GenBank/DDBJ databases">
        <authorList>
            <person name="Kucharzyk K."/>
            <person name="Murdoch R.W."/>
            <person name="Higgins S."/>
            <person name="Loffler F."/>
        </authorList>
    </citation>
    <scope>NUCLEOTIDE SEQUENCE</scope>
</reference>
<comment type="caution">
    <text evidence="1">The sequence shown here is derived from an EMBL/GenBank/DDBJ whole genome shotgun (WGS) entry which is preliminary data.</text>
</comment>
<protein>
    <submittedName>
        <fullName evidence="1">Uncharacterized protein</fullName>
    </submittedName>
</protein>
<name>A0A644ZNG5_9ZZZZ</name>